<dbReference type="STRING" id="641665.GCA_002104455_02046"/>
<evidence type="ECO:0000256" key="1">
    <source>
        <dbReference type="ARBA" id="ARBA00006484"/>
    </source>
</evidence>
<sequence>MGIHNFNGKTVIITGASTGVGAATARAFAQLGAHLVLVARGQAGLDKITAELSAITPVINVAMDIADAKANELLVQTAIEAFGRIDVLINNAGFHQRGDVEKNQANELAKMVDVNLRAPIQLSRLVLPHVRALGAGAIVNVGSLAGRTPLQGAATYAATKAGLRAFTYSLADELMASEISVALVSPGPIDTGFIMSELEQVEDIVFSQPMSSAEQVAEAIICCARGEQIEISLPRVSGWLTTLSYLFPRLRRALRPALYRKGRKMKAQYRQRQK</sequence>
<dbReference type="PANTHER" id="PTHR44196:SF1">
    <property type="entry name" value="DEHYDROGENASE_REDUCTASE SDR FAMILY MEMBER 7B"/>
    <property type="match status" value="1"/>
</dbReference>
<reference evidence="6" key="1">
    <citation type="submission" date="2016-10" db="EMBL/GenBank/DDBJ databases">
        <authorList>
            <person name="Varghese N."/>
            <person name="Submissions S."/>
        </authorList>
    </citation>
    <scope>NUCLEOTIDE SEQUENCE [LARGE SCALE GENOMIC DNA]</scope>
    <source>
        <strain evidence="6">CGMCC 1.9127</strain>
    </source>
</reference>
<dbReference type="InterPro" id="IPR036291">
    <property type="entry name" value="NAD(P)-bd_dom_sf"/>
</dbReference>
<comment type="similarity">
    <text evidence="1 3">Belongs to the short-chain dehydrogenases/reductases (SDR) family.</text>
</comment>
<dbReference type="SMART" id="SM00822">
    <property type="entry name" value="PKS_KR"/>
    <property type="match status" value="1"/>
</dbReference>
<name>A0A1H7T2B2_9GAMM</name>
<dbReference type="GO" id="GO:0016020">
    <property type="term" value="C:membrane"/>
    <property type="evidence" value="ECO:0007669"/>
    <property type="project" value="TreeGrafter"/>
</dbReference>
<evidence type="ECO:0000256" key="2">
    <source>
        <dbReference type="ARBA" id="ARBA00023002"/>
    </source>
</evidence>
<dbReference type="PRINTS" id="PR00080">
    <property type="entry name" value="SDRFAMILY"/>
</dbReference>
<dbReference type="EMBL" id="FOBI01000022">
    <property type="protein sequence ID" value="SEL78416.1"/>
    <property type="molecule type" value="Genomic_DNA"/>
</dbReference>
<dbReference type="InterPro" id="IPR020904">
    <property type="entry name" value="Sc_DH/Rdtase_CS"/>
</dbReference>
<evidence type="ECO:0000313" key="5">
    <source>
        <dbReference type="EMBL" id="SEL78416.1"/>
    </source>
</evidence>
<dbReference type="OrthoDB" id="6503536at2"/>
<dbReference type="PRINTS" id="PR00081">
    <property type="entry name" value="GDHRDH"/>
</dbReference>
<evidence type="ECO:0000313" key="6">
    <source>
        <dbReference type="Proteomes" id="UP000199297"/>
    </source>
</evidence>
<keyword evidence="2" id="KW-0560">Oxidoreductase</keyword>
<feature type="domain" description="Ketoreductase" evidence="4">
    <location>
        <begin position="9"/>
        <end position="187"/>
    </location>
</feature>
<dbReference type="InterPro" id="IPR057326">
    <property type="entry name" value="KR_dom"/>
</dbReference>
<dbReference type="PANTHER" id="PTHR44196">
    <property type="entry name" value="DEHYDROGENASE/REDUCTASE SDR FAMILY MEMBER 7B"/>
    <property type="match status" value="1"/>
</dbReference>
<dbReference type="RefSeq" id="WP_085285994.1">
    <property type="nucleotide sequence ID" value="NZ_FOBI01000022.1"/>
</dbReference>
<keyword evidence="6" id="KW-1185">Reference proteome</keyword>
<accession>A0A1H7T2B2</accession>
<evidence type="ECO:0000259" key="4">
    <source>
        <dbReference type="SMART" id="SM00822"/>
    </source>
</evidence>
<dbReference type="InterPro" id="IPR002347">
    <property type="entry name" value="SDR_fam"/>
</dbReference>
<evidence type="ECO:0000256" key="3">
    <source>
        <dbReference type="RuleBase" id="RU000363"/>
    </source>
</evidence>
<dbReference type="GO" id="GO:0016491">
    <property type="term" value="F:oxidoreductase activity"/>
    <property type="evidence" value="ECO:0007669"/>
    <property type="project" value="UniProtKB-KW"/>
</dbReference>
<dbReference type="Proteomes" id="UP000199297">
    <property type="component" value="Unassembled WGS sequence"/>
</dbReference>
<dbReference type="Pfam" id="PF00106">
    <property type="entry name" value="adh_short"/>
    <property type="match status" value="1"/>
</dbReference>
<dbReference type="CDD" id="cd05233">
    <property type="entry name" value="SDR_c"/>
    <property type="match status" value="1"/>
</dbReference>
<proteinExistence type="inferred from homology"/>
<dbReference type="Gene3D" id="3.40.50.720">
    <property type="entry name" value="NAD(P)-binding Rossmann-like Domain"/>
    <property type="match status" value="1"/>
</dbReference>
<dbReference type="AlphaFoldDB" id="A0A1H7T2B2"/>
<gene>
    <name evidence="5" type="ORF">SAMN05216262_12215</name>
</gene>
<protein>
    <recommendedName>
        <fullName evidence="4">Ketoreductase domain-containing protein</fullName>
    </recommendedName>
</protein>
<dbReference type="PROSITE" id="PS00061">
    <property type="entry name" value="ADH_SHORT"/>
    <property type="match status" value="1"/>
</dbReference>
<dbReference type="PIRSF" id="PIRSF000126">
    <property type="entry name" value="11-beta-HSD1"/>
    <property type="match status" value="1"/>
</dbReference>
<organism evidence="5 6">
    <name type="scientific">Colwellia chukchiensis</name>
    <dbReference type="NCBI Taxonomy" id="641665"/>
    <lineage>
        <taxon>Bacteria</taxon>
        <taxon>Pseudomonadati</taxon>
        <taxon>Pseudomonadota</taxon>
        <taxon>Gammaproteobacteria</taxon>
        <taxon>Alteromonadales</taxon>
        <taxon>Colwelliaceae</taxon>
        <taxon>Colwellia</taxon>
    </lineage>
</organism>
<dbReference type="SUPFAM" id="SSF51735">
    <property type="entry name" value="NAD(P)-binding Rossmann-fold domains"/>
    <property type="match status" value="1"/>
</dbReference>